<gene>
    <name evidence="1" type="ORF">HED64_02245</name>
</gene>
<dbReference type="Proteomes" id="UP000746595">
    <property type="component" value="Unassembled WGS sequence"/>
</dbReference>
<organism evidence="1 2">
    <name type="scientific">Paeniglutamicibacter terrestris</name>
    <dbReference type="NCBI Taxonomy" id="2723403"/>
    <lineage>
        <taxon>Bacteria</taxon>
        <taxon>Bacillati</taxon>
        <taxon>Actinomycetota</taxon>
        <taxon>Actinomycetes</taxon>
        <taxon>Micrococcales</taxon>
        <taxon>Micrococcaceae</taxon>
        <taxon>Paeniglutamicibacter</taxon>
    </lineage>
</organism>
<evidence type="ECO:0008006" key="3">
    <source>
        <dbReference type="Google" id="ProtNLM"/>
    </source>
</evidence>
<name>A0ABX1FZZ0_9MICC</name>
<evidence type="ECO:0000313" key="1">
    <source>
        <dbReference type="EMBL" id="NKG19527.1"/>
    </source>
</evidence>
<accession>A0ABX1FZZ0</accession>
<dbReference type="RefSeq" id="WP_168150464.1">
    <property type="nucleotide sequence ID" value="NZ_JAAWVT010000001.1"/>
</dbReference>
<dbReference type="EMBL" id="JAAWVT010000001">
    <property type="protein sequence ID" value="NKG19527.1"/>
    <property type="molecule type" value="Genomic_DNA"/>
</dbReference>
<protein>
    <recommendedName>
        <fullName evidence="3">CARDB domain-containing protein</fullName>
    </recommendedName>
</protein>
<sequence length="126" mass="13368">MPPPYKLSSQSVRAGSSVSISAPDATCNPRYGTNAQVHIELLDSNSQILSTALSPMSDAGAFSYSLVVPTASKTGHYWVSATPFVPDWCDDTGKNNRVESAGQRAPLLDLDRVSCALPLLELVVTS</sequence>
<evidence type="ECO:0000313" key="2">
    <source>
        <dbReference type="Proteomes" id="UP000746595"/>
    </source>
</evidence>
<proteinExistence type="predicted"/>
<reference evidence="1 2" key="1">
    <citation type="submission" date="2020-04" db="EMBL/GenBank/DDBJ databases">
        <title>Paeniglutamicibacter sp. ANT13_2, a novel actinomycete isolated from sediment in Antarctica.</title>
        <authorList>
            <person name="Sakdapetsiri C."/>
            <person name="Pinyakong O."/>
        </authorList>
    </citation>
    <scope>NUCLEOTIDE SEQUENCE [LARGE SCALE GENOMIC DNA]</scope>
    <source>
        <strain evidence="1 2">ANT13_2</strain>
    </source>
</reference>
<comment type="caution">
    <text evidence="1">The sequence shown here is derived from an EMBL/GenBank/DDBJ whole genome shotgun (WGS) entry which is preliminary data.</text>
</comment>
<keyword evidence="2" id="KW-1185">Reference proteome</keyword>